<reference evidence="9" key="2">
    <citation type="journal article" date="2019" name="Int. J. Syst. Evol. Microbiol.">
        <title>The Global Catalogue of Microorganisms (GCM) 10K type strain sequencing project: providing services to taxonomists for standard genome sequencing and annotation.</title>
        <authorList>
            <consortium name="The Broad Institute Genomics Platform"/>
            <consortium name="The Broad Institute Genome Sequencing Center for Infectious Disease"/>
            <person name="Wu L."/>
            <person name="Ma J."/>
        </authorList>
    </citation>
    <scope>NUCLEOTIDE SEQUENCE [LARGE SCALE GENOMIC DNA]</scope>
    <source>
        <strain evidence="9">CGMCC 1.18437</strain>
    </source>
</reference>
<dbReference type="PANTHER" id="PTHR43222:SF2">
    <property type="entry name" value="NUDIX HYDROLASE 23, CHLOROPLASTIC"/>
    <property type="match status" value="1"/>
</dbReference>
<reference evidence="7 8" key="3">
    <citation type="submission" date="2020-08" db="EMBL/GenBank/DDBJ databases">
        <title>Genomic Encyclopedia of Type Strains, Phase IV (KMG-IV): sequencing the most valuable type-strain genomes for metagenomic binning, comparative biology and taxonomic classification.</title>
        <authorList>
            <person name="Goeker M."/>
        </authorList>
    </citation>
    <scope>NUCLEOTIDE SEQUENCE [LARGE SCALE GENOMIC DNA]</scope>
    <source>
        <strain evidence="7 8">DSM 27521</strain>
    </source>
</reference>
<evidence type="ECO:0000256" key="3">
    <source>
        <dbReference type="ARBA" id="ARBA00022842"/>
    </source>
</evidence>
<dbReference type="EMBL" id="BNAJ01000007">
    <property type="protein sequence ID" value="GHF50467.1"/>
    <property type="molecule type" value="Genomic_DNA"/>
</dbReference>
<dbReference type="Proteomes" id="UP000539473">
    <property type="component" value="Unassembled WGS sequence"/>
</dbReference>
<evidence type="ECO:0000313" key="6">
    <source>
        <dbReference type="EMBL" id="GHF50467.1"/>
    </source>
</evidence>
<comment type="similarity">
    <text evidence="4">Belongs to the Nudix hydrolase family.</text>
</comment>
<evidence type="ECO:0000259" key="5">
    <source>
        <dbReference type="PROSITE" id="PS51462"/>
    </source>
</evidence>
<dbReference type="PROSITE" id="PS51462">
    <property type="entry name" value="NUDIX"/>
    <property type="match status" value="1"/>
</dbReference>
<dbReference type="Proteomes" id="UP000619376">
    <property type="component" value="Unassembled WGS sequence"/>
</dbReference>
<keyword evidence="3" id="KW-0460">Magnesium</keyword>
<dbReference type="InterPro" id="IPR020476">
    <property type="entry name" value="Nudix_hydrolase"/>
</dbReference>
<protein>
    <submittedName>
        <fullName evidence="7">8-oxo-dGTP pyrophosphatase MutT (NUDIX family)</fullName>
    </submittedName>
</protein>
<accession>A0A7W8KI46</accession>
<proteinExistence type="inferred from homology"/>
<dbReference type="InterPro" id="IPR020084">
    <property type="entry name" value="NUDIX_hydrolase_CS"/>
</dbReference>
<dbReference type="Pfam" id="PF00293">
    <property type="entry name" value="NUDIX"/>
    <property type="match status" value="1"/>
</dbReference>
<feature type="domain" description="Nudix hydrolase" evidence="5">
    <location>
        <begin position="14"/>
        <end position="129"/>
    </location>
</feature>
<evidence type="ECO:0000256" key="2">
    <source>
        <dbReference type="ARBA" id="ARBA00022801"/>
    </source>
</evidence>
<evidence type="ECO:0000313" key="9">
    <source>
        <dbReference type="Proteomes" id="UP000619376"/>
    </source>
</evidence>
<sequence length="134" mass="14222">MSGAGTVNLSAGLERTGRACVCVLYAGRVLLTGTSGGRWTLPGGGIEPGESPAGAAAREAWEEAGAHVTVDGEPFEVTSPHNGVTSVIFLARLRRQEPSPEGREHVWVDPTTAPWCDDYQLAPALETMHKRGWL</sequence>
<dbReference type="InterPro" id="IPR015797">
    <property type="entry name" value="NUDIX_hydrolase-like_dom_sf"/>
</dbReference>
<dbReference type="PRINTS" id="PR00502">
    <property type="entry name" value="NUDIXFAMILY"/>
</dbReference>
<evidence type="ECO:0000313" key="8">
    <source>
        <dbReference type="Proteomes" id="UP000539473"/>
    </source>
</evidence>
<dbReference type="PANTHER" id="PTHR43222">
    <property type="entry name" value="NUDIX HYDROLASE 23"/>
    <property type="match status" value="1"/>
</dbReference>
<reference evidence="6" key="1">
    <citation type="journal article" date="2014" name="Int. J. Syst. Evol. Microbiol.">
        <title>Complete genome of a new Firmicutes species belonging to the dominant human colonic microbiota ('Ruminococcus bicirculans') reveals two chromosomes and a selective capacity to utilize plant glucans.</title>
        <authorList>
            <consortium name="NISC Comparative Sequencing Program"/>
            <person name="Wegmann U."/>
            <person name="Louis P."/>
            <person name="Goesmann A."/>
            <person name="Henrissat B."/>
            <person name="Duncan S.H."/>
            <person name="Flint H.J."/>
        </authorList>
    </citation>
    <scope>NUCLEOTIDE SEQUENCE</scope>
    <source>
        <strain evidence="6">CGMCC 1.18437</strain>
    </source>
</reference>
<name>A0A7W8KI46_9DEIO</name>
<dbReference type="AlphaFoldDB" id="A0A7W8KI46"/>
<dbReference type="InterPro" id="IPR000086">
    <property type="entry name" value="NUDIX_hydrolase_dom"/>
</dbReference>
<dbReference type="GO" id="GO:0016787">
    <property type="term" value="F:hydrolase activity"/>
    <property type="evidence" value="ECO:0007669"/>
    <property type="project" value="UniProtKB-KW"/>
</dbReference>
<dbReference type="Gene3D" id="3.90.79.10">
    <property type="entry name" value="Nucleoside Triphosphate Pyrophosphohydrolase"/>
    <property type="match status" value="1"/>
</dbReference>
<organism evidence="7 8">
    <name type="scientific">Deinococcus metalli</name>
    <dbReference type="NCBI Taxonomy" id="1141878"/>
    <lineage>
        <taxon>Bacteria</taxon>
        <taxon>Thermotogati</taxon>
        <taxon>Deinococcota</taxon>
        <taxon>Deinococci</taxon>
        <taxon>Deinococcales</taxon>
        <taxon>Deinococcaceae</taxon>
        <taxon>Deinococcus</taxon>
    </lineage>
</organism>
<dbReference type="SUPFAM" id="SSF55811">
    <property type="entry name" value="Nudix"/>
    <property type="match status" value="1"/>
</dbReference>
<dbReference type="RefSeq" id="WP_184113025.1">
    <property type="nucleotide sequence ID" value="NZ_BNAJ01000007.1"/>
</dbReference>
<evidence type="ECO:0000313" key="7">
    <source>
        <dbReference type="EMBL" id="MBB5377446.1"/>
    </source>
</evidence>
<keyword evidence="9" id="KW-1185">Reference proteome</keyword>
<dbReference type="PROSITE" id="PS00893">
    <property type="entry name" value="NUDIX_BOX"/>
    <property type="match status" value="1"/>
</dbReference>
<dbReference type="EMBL" id="JACHFK010000007">
    <property type="protein sequence ID" value="MBB5377446.1"/>
    <property type="molecule type" value="Genomic_DNA"/>
</dbReference>
<gene>
    <name evidence="6" type="ORF">GCM10017781_28740</name>
    <name evidence="7" type="ORF">HNQ07_002938</name>
</gene>
<evidence type="ECO:0000256" key="1">
    <source>
        <dbReference type="ARBA" id="ARBA00001946"/>
    </source>
</evidence>
<reference evidence="6" key="4">
    <citation type="submission" date="2024-05" db="EMBL/GenBank/DDBJ databases">
        <authorList>
            <person name="Sun Q."/>
            <person name="Zhou Y."/>
        </authorList>
    </citation>
    <scope>NUCLEOTIDE SEQUENCE</scope>
    <source>
        <strain evidence="6">CGMCC 1.18437</strain>
    </source>
</reference>
<evidence type="ECO:0000256" key="4">
    <source>
        <dbReference type="RuleBase" id="RU003476"/>
    </source>
</evidence>
<comment type="caution">
    <text evidence="7">The sequence shown here is derived from an EMBL/GenBank/DDBJ whole genome shotgun (WGS) entry which is preliminary data.</text>
</comment>
<keyword evidence="2 4" id="KW-0378">Hydrolase</keyword>
<comment type="cofactor">
    <cofactor evidence="1">
        <name>Mg(2+)</name>
        <dbReference type="ChEBI" id="CHEBI:18420"/>
    </cofactor>
</comment>